<protein>
    <recommendedName>
        <fullName evidence="4">DUF2909 domain-containing protein</fullName>
    </recommendedName>
</protein>
<dbReference type="Proteomes" id="UP000054363">
    <property type="component" value="Unassembled WGS sequence"/>
</dbReference>
<keyword evidence="1" id="KW-1133">Transmembrane helix</keyword>
<keyword evidence="1" id="KW-0472">Membrane</keyword>
<name>A0A094JEU9_9GAMM</name>
<keyword evidence="1" id="KW-0812">Transmembrane</keyword>
<organism evidence="2 3">
    <name type="scientific">Pseudidiomarina salinarum</name>
    <dbReference type="NCBI Taxonomy" id="435908"/>
    <lineage>
        <taxon>Bacteria</taxon>
        <taxon>Pseudomonadati</taxon>
        <taxon>Pseudomonadota</taxon>
        <taxon>Gammaproteobacteria</taxon>
        <taxon>Alteromonadales</taxon>
        <taxon>Idiomarinaceae</taxon>
        <taxon>Pseudidiomarina</taxon>
    </lineage>
</organism>
<evidence type="ECO:0000256" key="1">
    <source>
        <dbReference type="SAM" id="Phobius"/>
    </source>
</evidence>
<sequence length="71" mass="8032">MELAAKIILVLLMVFMVFNLFRALLAMLRADPTKPSMTHYLGRRVLFSAIAMILIVILLFSGVLVPNPRPY</sequence>
<accession>A0A094JEU9</accession>
<feature type="transmembrane region" description="Helical" evidence="1">
    <location>
        <begin position="45"/>
        <end position="65"/>
    </location>
</feature>
<evidence type="ECO:0000313" key="2">
    <source>
        <dbReference type="EMBL" id="KFZ31096.1"/>
    </source>
</evidence>
<dbReference type="RefSeq" id="WP_034775153.1">
    <property type="nucleotide sequence ID" value="NZ_JPER01000002.1"/>
</dbReference>
<dbReference type="OrthoDB" id="5706633at2"/>
<reference evidence="2 3" key="1">
    <citation type="submission" date="2014-06" db="EMBL/GenBank/DDBJ databases">
        <title>The draft genome sequence of Idiomarina salinarum ISL-52.</title>
        <authorList>
            <person name="Du J."/>
            <person name="Shao Z."/>
        </authorList>
    </citation>
    <scope>NUCLEOTIDE SEQUENCE [LARGE SCALE GENOMIC DNA]</scope>
    <source>
        <strain evidence="2 3">ISL-52</strain>
    </source>
</reference>
<comment type="caution">
    <text evidence="2">The sequence shown here is derived from an EMBL/GenBank/DDBJ whole genome shotgun (WGS) entry which is preliminary data.</text>
</comment>
<keyword evidence="3" id="KW-1185">Reference proteome</keyword>
<evidence type="ECO:0000313" key="3">
    <source>
        <dbReference type="Proteomes" id="UP000054363"/>
    </source>
</evidence>
<dbReference type="EMBL" id="JPER01000002">
    <property type="protein sequence ID" value="KFZ31096.1"/>
    <property type="molecule type" value="Genomic_DNA"/>
</dbReference>
<evidence type="ECO:0008006" key="4">
    <source>
        <dbReference type="Google" id="ProtNLM"/>
    </source>
</evidence>
<dbReference type="InterPro" id="IPR021313">
    <property type="entry name" value="DUF2909"/>
</dbReference>
<dbReference type="STRING" id="435908.IDSA_06345"/>
<gene>
    <name evidence="2" type="ORF">IDSA_06345</name>
</gene>
<dbReference type="Pfam" id="PF11137">
    <property type="entry name" value="DUF2909"/>
    <property type="match status" value="1"/>
</dbReference>
<feature type="transmembrane region" description="Helical" evidence="1">
    <location>
        <begin position="6"/>
        <end position="25"/>
    </location>
</feature>
<dbReference type="eggNOG" id="ENOG5033ADG">
    <property type="taxonomic scope" value="Bacteria"/>
</dbReference>
<dbReference type="AlphaFoldDB" id="A0A094JEU9"/>
<proteinExistence type="predicted"/>